<proteinExistence type="inferred from homology"/>
<comment type="caution">
    <text evidence="4">The sequence shown here is derived from an EMBL/GenBank/DDBJ whole genome shotgun (WGS) entry which is preliminary data.</text>
</comment>
<comment type="similarity">
    <text evidence="1">Belongs to the DSD1 family.</text>
</comment>
<dbReference type="PANTHER" id="PTHR28004">
    <property type="entry name" value="ZGC:162816-RELATED"/>
    <property type="match status" value="1"/>
</dbReference>
<dbReference type="InterPro" id="IPR029066">
    <property type="entry name" value="PLP-binding_barrel"/>
</dbReference>
<gene>
    <name evidence="4" type="ORF">GCM10010269_42920</name>
</gene>
<keyword evidence="5" id="KW-1185">Reference proteome</keyword>
<dbReference type="InterPro" id="IPR001608">
    <property type="entry name" value="Ala_racemase_N"/>
</dbReference>
<dbReference type="Gene3D" id="3.20.20.10">
    <property type="entry name" value="Alanine racemase"/>
    <property type="match status" value="1"/>
</dbReference>
<dbReference type="SMART" id="SM01119">
    <property type="entry name" value="D-ser_dehydrat"/>
    <property type="match status" value="1"/>
</dbReference>
<accession>A0A918FXB4</accession>
<name>A0A918FXB4_9ACTN</name>
<protein>
    <submittedName>
        <fullName evidence="4">Amino acid deaminase</fullName>
    </submittedName>
</protein>
<dbReference type="PANTHER" id="PTHR28004:SF8">
    <property type="entry name" value="D-SERINE DEAMINASE"/>
    <property type="match status" value="1"/>
</dbReference>
<dbReference type="Gene3D" id="2.40.37.20">
    <property type="entry name" value="D-serine dehydratase-like domain"/>
    <property type="match status" value="1"/>
</dbReference>
<dbReference type="CDD" id="cd06818">
    <property type="entry name" value="PLPDE_III_cryptic_DSD"/>
    <property type="match status" value="1"/>
</dbReference>
<sequence length="527" mass="56780">MPDTVSPYFVTGVAHPDPAETQTKRLNTAAVANPAVVAPDRRGDAVDGLLLYTARSTPDATTFLRELEKVREQGWATDLGGHETSDIRNRRCLYCNAPDRGGSMSTEALAALARLAEERVDHRFKGLPPDADGLTVGELAAQRRNLFTGGFTTPVLALSAERLEHNLALMETYATRHGLAFAPHGKTSMAPQLFRRQTDRGAWGITLAVPHQVWVARAYGVQRVFLANELVDPAALRRISAGLDADDDFRLVCYVDSVRGVELMDAALRGARRPLDVVVELAAGDGARTGVRTEREGAAVADAVAAVPTLRLVGVAGYEGEVPGADPERVHAWLRRLTGLAAAFDRAGRFAGAEEIVVSAGGSAWFDAVADVFAGIPELSLPVLKLLRSGAYVSHDDGHYGRLTPFNRVPEEGALEPAFRLWTQVVSRPSPDQAFVNAGKRDAAYDLDLPLAQVIRRDGTERPATGVSVTALSDQHAWLRTDAGADVEVGDWIGLGLSHPCTSFDKWPLIPLAEADGTVVDYIRTFF</sequence>
<dbReference type="Pfam" id="PF01168">
    <property type="entry name" value="Ala_racemase_N"/>
    <property type="match status" value="1"/>
</dbReference>
<evidence type="ECO:0000313" key="5">
    <source>
        <dbReference type="Proteomes" id="UP000606194"/>
    </source>
</evidence>
<feature type="domain" description="D-serine dehydratase-like" evidence="3">
    <location>
        <begin position="418"/>
        <end position="514"/>
    </location>
</feature>
<evidence type="ECO:0000313" key="4">
    <source>
        <dbReference type="EMBL" id="GGR99473.1"/>
    </source>
</evidence>
<evidence type="ECO:0000256" key="2">
    <source>
        <dbReference type="ARBA" id="ARBA00023239"/>
    </source>
</evidence>
<dbReference type="InterPro" id="IPR026956">
    <property type="entry name" value="D-ser_dehydrat-like_dom"/>
</dbReference>
<dbReference type="EMBL" id="BMTL01000017">
    <property type="protein sequence ID" value="GGR99473.1"/>
    <property type="molecule type" value="Genomic_DNA"/>
</dbReference>
<evidence type="ECO:0000256" key="1">
    <source>
        <dbReference type="ARBA" id="ARBA00005323"/>
    </source>
</evidence>
<reference evidence="4" key="2">
    <citation type="submission" date="2020-09" db="EMBL/GenBank/DDBJ databases">
        <authorList>
            <person name="Sun Q."/>
            <person name="Ohkuma M."/>
        </authorList>
    </citation>
    <scope>NUCLEOTIDE SEQUENCE</scope>
    <source>
        <strain evidence="4">JCM 4386</strain>
    </source>
</reference>
<keyword evidence="2" id="KW-0456">Lyase</keyword>
<dbReference type="SUPFAM" id="SSF51419">
    <property type="entry name" value="PLP-binding barrel"/>
    <property type="match status" value="1"/>
</dbReference>
<dbReference type="AlphaFoldDB" id="A0A918FXB4"/>
<organism evidence="4 5">
    <name type="scientific">Streptomyces humidus</name>
    <dbReference type="NCBI Taxonomy" id="52259"/>
    <lineage>
        <taxon>Bacteria</taxon>
        <taxon>Bacillati</taxon>
        <taxon>Actinomycetota</taxon>
        <taxon>Actinomycetes</taxon>
        <taxon>Kitasatosporales</taxon>
        <taxon>Streptomycetaceae</taxon>
        <taxon>Streptomyces</taxon>
    </lineage>
</organism>
<dbReference type="Proteomes" id="UP000606194">
    <property type="component" value="Unassembled WGS sequence"/>
</dbReference>
<dbReference type="InterPro" id="IPR042208">
    <property type="entry name" value="D-ser_dehydrat-like_sf"/>
</dbReference>
<dbReference type="GO" id="GO:0016829">
    <property type="term" value="F:lyase activity"/>
    <property type="evidence" value="ECO:0007669"/>
    <property type="project" value="UniProtKB-KW"/>
</dbReference>
<dbReference type="InterPro" id="IPR051466">
    <property type="entry name" value="D-amino_acid_metab_enzyme"/>
</dbReference>
<dbReference type="Pfam" id="PF14031">
    <property type="entry name" value="D-ser_dehydrat"/>
    <property type="match status" value="1"/>
</dbReference>
<reference evidence="4" key="1">
    <citation type="journal article" date="2014" name="Int. J. Syst. Evol. Microbiol.">
        <title>Complete genome sequence of Corynebacterium casei LMG S-19264T (=DSM 44701T), isolated from a smear-ripened cheese.</title>
        <authorList>
            <consortium name="US DOE Joint Genome Institute (JGI-PGF)"/>
            <person name="Walter F."/>
            <person name="Albersmeier A."/>
            <person name="Kalinowski J."/>
            <person name="Ruckert C."/>
        </authorList>
    </citation>
    <scope>NUCLEOTIDE SEQUENCE</scope>
    <source>
        <strain evidence="4">JCM 4386</strain>
    </source>
</reference>
<evidence type="ECO:0000259" key="3">
    <source>
        <dbReference type="SMART" id="SM01119"/>
    </source>
</evidence>